<accession>A0A8S5QXK0</accession>
<sequence>MNIYHETTLERLENPDLTLGRTYPARRFVAHHDAVAEVSHLEVMPGTEAMNGGKGLRGMVIDVPAKDAWDEYEDCLYYHPYTEEELAAMHPPDPQPTPVPDTAATWDELAAAYTEGVNT</sequence>
<evidence type="ECO:0000313" key="1">
    <source>
        <dbReference type="EMBL" id="DAE23926.1"/>
    </source>
</evidence>
<reference evidence="1" key="1">
    <citation type="journal article" date="2021" name="Proc. Natl. Acad. Sci. U.S.A.">
        <title>A Catalog of Tens of Thousands of Viruses from Human Metagenomes Reveals Hidden Associations with Chronic Diseases.</title>
        <authorList>
            <person name="Tisza M.J."/>
            <person name="Buck C.B."/>
        </authorList>
    </citation>
    <scope>NUCLEOTIDE SEQUENCE</scope>
    <source>
        <strain evidence="1">Ctool15</strain>
    </source>
</reference>
<proteinExistence type="predicted"/>
<protein>
    <submittedName>
        <fullName evidence="1">Uncharacterized protein</fullName>
    </submittedName>
</protein>
<name>A0A8S5QXK0_9CAUD</name>
<dbReference type="EMBL" id="BK015762">
    <property type="protein sequence ID" value="DAE23926.1"/>
    <property type="molecule type" value="Genomic_DNA"/>
</dbReference>
<organism evidence="1">
    <name type="scientific">Myoviridae sp. ctool15</name>
    <dbReference type="NCBI Taxonomy" id="2826696"/>
    <lineage>
        <taxon>Viruses</taxon>
        <taxon>Duplodnaviria</taxon>
        <taxon>Heunggongvirae</taxon>
        <taxon>Uroviricota</taxon>
        <taxon>Caudoviricetes</taxon>
    </lineage>
</organism>